<comment type="caution">
    <text evidence="2">The sequence shown here is derived from an EMBL/GenBank/DDBJ whole genome shotgun (WGS) entry which is preliminary data.</text>
</comment>
<dbReference type="Pfam" id="PF08845">
    <property type="entry name" value="SymE_toxin"/>
    <property type="match status" value="1"/>
</dbReference>
<feature type="domain" description="Toxin SymE-like" evidence="1">
    <location>
        <begin position="2"/>
        <end position="51"/>
    </location>
</feature>
<reference evidence="3" key="1">
    <citation type="journal article" date="2019" name="Int. J. Syst. Evol. Microbiol.">
        <title>The Global Catalogue of Microorganisms (GCM) 10K type strain sequencing project: providing services to taxonomists for standard genome sequencing and annotation.</title>
        <authorList>
            <consortium name="The Broad Institute Genomics Platform"/>
            <consortium name="The Broad Institute Genome Sequencing Center for Infectious Disease"/>
            <person name="Wu L."/>
            <person name="Ma J."/>
        </authorList>
    </citation>
    <scope>NUCLEOTIDE SEQUENCE [LARGE SCALE GENOMIC DNA]</scope>
    <source>
        <strain evidence="3">CCUG 30340</strain>
    </source>
</reference>
<dbReference type="InterPro" id="IPR014944">
    <property type="entry name" value="Toxin_SymE-like"/>
</dbReference>
<dbReference type="Proteomes" id="UP001595886">
    <property type="component" value="Unassembled WGS sequence"/>
</dbReference>
<sequence>MGYLHYDERRGRLRVGRAVPRLRLGGRWLEQFGFSVGDDLQVTAGQGFLLISRRHGKG</sequence>
<organism evidence="2 3">
    <name type="scientific">Dokdonella ginsengisoli</name>
    <dbReference type="NCBI Taxonomy" id="363846"/>
    <lineage>
        <taxon>Bacteria</taxon>
        <taxon>Pseudomonadati</taxon>
        <taxon>Pseudomonadota</taxon>
        <taxon>Gammaproteobacteria</taxon>
        <taxon>Lysobacterales</taxon>
        <taxon>Rhodanobacteraceae</taxon>
        <taxon>Dokdonella</taxon>
    </lineage>
</organism>
<name>A0ABV9QXR1_9GAMM</name>
<protein>
    <submittedName>
        <fullName evidence="2">SymE family type I addiction module toxin</fullName>
    </submittedName>
</protein>
<dbReference type="EMBL" id="JBHSHD010000010">
    <property type="protein sequence ID" value="MFC4821571.1"/>
    <property type="molecule type" value="Genomic_DNA"/>
</dbReference>
<keyword evidence="3" id="KW-1185">Reference proteome</keyword>
<evidence type="ECO:0000313" key="2">
    <source>
        <dbReference type="EMBL" id="MFC4821571.1"/>
    </source>
</evidence>
<evidence type="ECO:0000313" key="3">
    <source>
        <dbReference type="Proteomes" id="UP001595886"/>
    </source>
</evidence>
<gene>
    <name evidence="2" type="ORF">ACFO6Q_14650</name>
</gene>
<accession>A0ABV9QXR1</accession>
<evidence type="ECO:0000259" key="1">
    <source>
        <dbReference type="Pfam" id="PF08845"/>
    </source>
</evidence>
<dbReference type="RefSeq" id="WP_380021848.1">
    <property type="nucleotide sequence ID" value="NZ_JBHSHD010000010.1"/>
</dbReference>
<proteinExistence type="predicted"/>